<evidence type="ECO:0000313" key="5">
    <source>
        <dbReference type="Ensembl" id="ENSPREP00000028904.1"/>
    </source>
</evidence>
<evidence type="ECO:0000313" key="6">
    <source>
        <dbReference type="Proteomes" id="UP000242638"/>
    </source>
</evidence>
<accession>A0A3P9Q4F7</accession>
<dbReference type="GO" id="GO:0030198">
    <property type="term" value="P:extracellular matrix organization"/>
    <property type="evidence" value="ECO:0007669"/>
    <property type="project" value="TreeGrafter"/>
</dbReference>
<dbReference type="GO" id="GO:0005576">
    <property type="term" value="C:extracellular region"/>
    <property type="evidence" value="ECO:0007669"/>
    <property type="project" value="UniProtKB-SubCell"/>
</dbReference>
<dbReference type="Gene3D" id="2.20.100.10">
    <property type="entry name" value="Thrombospondin type-1 (TSP1) repeat"/>
    <property type="match status" value="2"/>
</dbReference>
<reference evidence="5" key="3">
    <citation type="submission" date="2025-09" db="UniProtKB">
        <authorList>
            <consortium name="Ensembl"/>
        </authorList>
    </citation>
    <scope>IDENTIFICATION</scope>
    <source>
        <strain evidence="5">Guanapo</strain>
    </source>
</reference>
<proteinExistence type="predicted"/>
<protein>
    <submittedName>
        <fullName evidence="5">Uncharacterized protein</fullName>
    </submittedName>
</protein>
<dbReference type="GO" id="GO:0031012">
    <property type="term" value="C:extracellular matrix"/>
    <property type="evidence" value="ECO:0007669"/>
    <property type="project" value="TreeGrafter"/>
</dbReference>
<organism evidence="5 6">
    <name type="scientific">Poecilia reticulata</name>
    <name type="common">Guppy</name>
    <name type="synonym">Acanthophacelus reticulatus</name>
    <dbReference type="NCBI Taxonomy" id="8081"/>
    <lineage>
        <taxon>Eukaryota</taxon>
        <taxon>Metazoa</taxon>
        <taxon>Chordata</taxon>
        <taxon>Craniata</taxon>
        <taxon>Vertebrata</taxon>
        <taxon>Euteleostomi</taxon>
        <taxon>Actinopterygii</taxon>
        <taxon>Neopterygii</taxon>
        <taxon>Teleostei</taxon>
        <taxon>Neoteleostei</taxon>
        <taxon>Acanthomorphata</taxon>
        <taxon>Ovalentaria</taxon>
        <taxon>Atherinomorphae</taxon>
        <taxon>Cyprinodontiformes</taxon>
        <taxon>Poeciliidae</taxon>
        <taxon>Poeciliinae</taxon>
        <taxon>Poecilia</taxon>
    </lineage>
</organism>
<keyword evidence="4" id="KW-0677">Repeat</keyword>
<reference evidence="6" key="1">
    <citation type="submission" date="2013-11" db="EMBL/GenBank/DDBJ databases">
        <title>The genomic landscape of the Guanapo guppy.</title>
        <authorList>
            <person name="Kuenstner A."/>
            <person name="Dreyer C."/>
        </authorList>
    </citation>
    <scope>NUCLEOTIDE SEQUENCE</scope>
    <source>
        <strain evidence="6">Guanapo</strain>
    </source>
</reference>
<dbReference type="InterPro" id="IPR036383">
    <property type="entry name" value="TSP1_rpt_sf"/>
</dbReference>
<dbReference type="GO" id="GO:0006508">
    <property type="term" value="P:proteolysis"/>
    <property type="evidence" value="ECO:0007669"/>
    <property type="project" value="TreeGrafter"/>
</dbReference>
<dbReference type="STRING" id="8081.ENSPREP00000028904"/>
<comment type="subcellular location">
    <subcellularLocation>
        <location evidence="1">Secreted</location>
    </subcellularLocation>
</comment>
<dbReference type="SMART" id="SM00209">
    <property type="entry name" value="TSP1"/>
    <property type="match status" value="2"/>
</dbReference>
<reference evidence="5" key="2">
    <citation type="submission" date="2025-08" db="UniProtKB">
        <authorList>
            <consortium name="Ensembl"/>
        </authorList>
    </citation>
    <scope>IDENTIFICATION</scope>
    <source>
        <strain evidence="5">Guanapo</strain>
    </source>
</reference>
<keyword evidence="3" id="KW-0732">Signal</keyword>
<sequence>MQNSIPCHKKQFKIRLFAPLHAFICFCQNAGVQEAVIICLNKQTREAADQNVCDPCMPAQTCTQQSPIFSLKEISSAQCHFHRWEAGQWSSCSTTCGVGLMTRTVTCTHRPSPNSNYSAVLKDEMCQKPKPSPFQACNRFDCPPTWDARDWGQCSQTCGGGVQKRQVFCKQRLADGSILELPDSFCPSRAPDNQRPCGRQDCPPQWVTVDWSQVANPLTLSNYLTYPSAPSPNLLHNFWI</sequence>
<dbReference type="InterPro" id="IPR050439">
    <property type="entry name" value="ADAMTS_ADAMTS-like"/>
</dbReference>
<dbReference type="PROSITE" id="PS50092">
    <property type="entry name" value="TSP1"/>
    <property type="match status" value="2"/>
</dbReference>
<keyword evidence="2" id="KW-0964">Secreted</keyword>
<dbReference type="GO" id="GO:0004222">
    <property type="term" value="F:metalloendopeptidase activity"/>
    <property type="evidence" value="ECO:0007669"/>
    <property type="project" value="TreeGrafter"/>
</dbReference>
<dbReference type="Pfam" id="PF19030">
    <property type="entry name" value="TSP1_ADAMTS"/>
    <property type="match status" value="2"/>
</dbReference>
<dbReference type="SUPFAM" id="SSF82895">
    <property type="entry name" value="TSP-1 type 1 repeat"/>
    <property type="match status" value="2"/>
</dbReference>
<evidence type="ECO:0000256" key="3">
    <source>
        <dbReference type="ARBA" id="ARBA00022729"/>
    </source>
</evidence>
<evidence type="ECO:0000256" key="4">
    <source>
        <dbReference type="ARBA" id="ARBA00022737"/>
    </source>
</evidence>
<dbReference type="Ensembl" id="ENSPRET00000029225.1">
    <property type="protein sequence ID" value="ENSPREP00000028904.1"/>
    <property type="gene ID" value="ENSPREG00000019555.1"/>
</dbReference>
<dbReference type="OMA" id="NINDKHC"/>
<dbReference type="InterPro" id="IPR000884">
    <property type="entry name" value="TSP1_rpt"/>
</dbReference>
<dbReference type="AlphaFoldDB" id="A0A3P9Q4F7"/>
<dbReference type="GeneTree" id="ENSGT00940000159642"/>
<dbReference type="Proteomes" id="UP000242638">
    <property type="component" value="Unassembled WGS sequence"/>
</dbReference>
<keyword evidence="6" id="KW-1185">Reference proteome</keyword>
<dbReference type="FunFam" id="2.20.100.10:FF:000005">
    <property type="entry name" value="ADAM metallopeptidase with thrombospondin type 1 motif 9"/>
    <property type="match status" value="1"/>
</dbReference>
<evidence type="ECO:0000256" key="1">
    <source>
        <dbReference type="ARBA" id="ARBA00004613"/>
    </source>
</evidence>
<evidence type="ECO:0000256" key="2">
    <source>
        <dbReference type="ARBA" id="ARBA00022525"/>
    </source>
</evidence>
<dbReference type="PANTHER" id="PTHR13723">
    <property type="entry name" value="ADAMTS A DISINTEGRIN AND METALLOPROTEASE WITH THROMBOSPONDIN MOTIFS PROTEASE"/>
    <property type="match status" value="1"/>
</dbReference>
<dbReference type="PANTHER" id="PTHR13723:SF305">
    <property type="entry name" value="PROTEIN MADD-4"/>
    <property type="match status" value="1"/>
</dbReference>
<name>A0A3P9Q4F7_POERE</name>